<proteinExistence type="predicted"/>
<gene>
    <name evidence="1" type="ORF">A2685_00890</name>
</gene>
<dbReference type="AlphaFoldDB" id="A0A1F7XSJ4"/>
<sequence length="73" mass="8221">MQELYRIRSTKDALRVKLPGETYECTGKALPEFCSDPYLRNNRACMGCDAMGAIQKIFGDAITINGYKIDILK</sequence>
<reference evidence="1 2" key="1">
    <citation type="journal article" date="2016" name="Nat. Commun.">
        <title>Thousands of microbial genomes shed light on interconnected biogeochemical processes in an aquifer system.</title>
        <authorList>
            <person name="Anantharaman K."/>
            <person name="Brown C.T."/>
            <person name="Hug L.A."/>
            <person name="Sharon I."/>
            <person name="Castelle C.J."/>
            <person name="Probst A.J."/>
            <person name="Thomas B.C."/>
            <person name="Singh A."/>
            <person name="Wilkins M.J."/>
            <person name="Karaoz U."/>
            <person name="Brodie E.L."/>
            <person name="Williams K.H."/>
            <person name="Hubbard S.S."/>
            <person name="Banfield J.F."/>
        </authorList>
    </citation>
    <scope>NUCLEOTIDE SEQUENCE [LARGE SCALE GENOMIC DNA]</scope>
</reference>
<name>A0A1F7XSJ4_9BACT</name>
<dbReference type="Proteomes" id="UP000178446">
    <property type="component" value="Unassembled WGS sequence"/>
</dbReference>
<protein>
    <submittedName>
        <fullName evidence="1">Uncharacterized protein</fullName>
    </submittedName>
</protein>
<dbReference type="EMBL" id="MGGB01000061">
    <property type="protein sequence ID" value="OGM18003.1"/>
    <property type="molecule type" value="Genomic_DNA"/>
</dbReference>
<accession>A0A1F7XSJ4</accession>
<evidence type="ECO:0000313" key="1">
    <source>
        <dbReference type="EMBL" id="OGM18003.1"/>
    </source>
</evidence>
<organism evidence="1 2">
    <name type="scientific">Candidatus Woesebacteria bacterium RIFCSPHIGHO2_01_FULL_37_10</name>
    <dbReference type="NCBI Taxonomy" id="1802489"/>
    <lineage>
        <taxon>Bacteria</taxon>
        <taxon>Candidatus Woeseibacteriota</taxon>
    </lineage>
</organism>
<comment type="caution">
    <text evidence="1">The sequence shown here is derived from an EMBL/GenBank/DDBJ whole genome shotgun (WGS) entry which is preliminary data.</text>
</comment>
<evidence type="ECO:0000313" key="2">
    <source>
        <dbReference type="Proteomes" id="UP000178446"/>
    </source>
</evidence>